<evidence type="ECO:0000256" key="1">
    <source>
        <dbReference type="ARBA" id="ARBA00023015"/>
    </source>
</evidence>
<dbReference type="SUPFAM" id="SSF46785">
    <property type="entry name" value="Winged helix' DNA-binding domain"/>
    <property type="match status" value="1"/>
</dbReference>
<dbReference type="STRING" id="1116391.PM3016_2845"/>
<accession>H6NJP1</accession>
<organism evidence="5 6">
    <name type="scientific">Paenibacillus mucilaginosus 3016</name>
    <dbReference type="NCBI Taxonomy" id="1116391"/>
    <lineage>
        <taxon>Bacteria</taxon>
        <taxon>Bacillati</taxon>
        <taxon>Bacillota</taxon>
        <taxon>Bacilli</taxon>
        <taxon>Bacillales</taxon>
        <taxon>Paenibacillaceae</taxon>
        <taxon>Paenibacillus</taxon>
    </lineage>
</organism>
<dbReference type="PANTHER" id="PTHR33204:SF38">
    <property type="entry name" value="HTH-TYPE TRANSCRIPTIONAL ACTIVATOR HXLR"/>
    <property type="match status" value="1"/>
</dbReference>
<dbReference type="KEGG" id="pmq:PM3016_2845"/>
<gene>
    <name evidence="5" type="ORF">PM3016_2845</name>
</gene>
<dbReference type="InterPro" id="IPR036388">
    <property type="entry name" value="WH-like_DNA-bd_sf"/>
</dbReference>
<evidence type="ECO:0000313" key="6">
    <source>
        <dbReference type="Proteomes" id="UP000007523"/>
    </source>
</evidence>
<dbReference type="Gene3D" id="1.10.10.10">
    <property type="entry name" value="Winged helix-like DNA-binding domain superfamily/Winged helix DNA-binding domain"/>
    <property type="match status" value="1"/>
</dbReference>
<keyword evidence="2" id="KW-0238">DNA-binding</keyword>
<dbReference type="HOGENOM" id="CLU_1546117_0_0_9"/>
<evidence type="ECO:0000256" key="3">
    <source>
        <dbReference type="ARBA" id="ARBA00023163"/>
    </source>
</evidence>
<dbReference type="GO" id="GO:0003677">
    <property type="term" value="F:DNA binding"/>
    <property type="evidence" value="ECO:0007669"/>
    <property type="project" value="UniProtKB-KW"/>
</dbReference>
<reference evidence="5 6" key="1">
    <citation type="journal article" date="2012" name="J. Bacteriol.">
        <title>Complete Genome Sequence of Paenibacillus mucilaginosus 3016, a Bacterium Functional as Microbial Fertilizer.</title>
        <authorList>
            <person name="Ma M."/>
            <person name="Wang Z."/>
            <person name="Li L."/>
            <person name="Jiang X."/>
            <person name="Guan D."/>
            <person name="Cao F."/>
            <person name="Chen H."/>
            <person name="Wang X."/>
            <person name="Shen D."/>
            <person name="Du B."/>
            <person name="Li J."/>
        </authorList>
    </citation>
    <scope>NUCLEOTIDE SEQUENCE [LARGE SCALE GENOMIC DNA]</scope>
    <source>
        <strain evidence="5 6">3016</strain>
    </source>
</reference>
<proteinExistence type="predicted"/>
<dbReference type="PROSITE" id="PS51118">
    <property type="entry name" value="HTH_HXLR"/>
    <property type="match status" value="1"/>
</dbReference>
<dbReference type="EMBL" id="CP003235">
    <property type="protein sequence ID" value="AFC29721.1"/>
    <property type="molecule type" value="Genomic_DNA"/>
</dbReference>
<evidence type="ECO:0000259" key="4">
    <source>
        <dbReference type="PROSITE" id="PS51118"/>
    </source>
</evidence>
<keyword evidence="6" id="KW-1185">Reference proteome</keyword>
<dbReference type="InterPro" id="IPR002577">
    <property type="entry name" value="HTH_HxlR"/>
</dbReference>
<keyword evidence="3" id="KW-0804">Transcription</keyword>
<name>H6NJP1_9BACL</name>
<feature type="domain" description="HTH hxlR-type" evidence="4">
    <location>
        <begin position="72"/>
        <end position="171"/>
    </location>
</feature>
<evidence type="ECO:0000256" key="2">
    <source>
        <dbReference type="ARBA" id="ARBA00023125"/>
    </source>
</evidence>
<protein>
    <submittedName>
        <fullName evidence="5">Transcriptional regulator HxlR</fullName>
    </submittedName>
</protein>
<dbReference type="InterPro" id="IPR036390">
    <property type="entry name" value="WH_DNA-bd_sf"/>
</dbReference>
<dbReference type="Pfam" id="PF01638">
    <property type="entry name" value="HxlR"/>
    <property type="match status" value="1"/>
</dbReference>
<keyword evidence="1" id="KW-0805">Transcription regulation</keyword>
<sequence length="173" mass="19869">MRGTCLDPPYKKLLPALSIIRTGLHAEEAGPFPLRQSLILAAPYLNGKAGSPVSDVLRKEVKRRLGNKEFHCEKELTLSLISGKWKISILFYLDQEGSLRFSDLQRLFPKITHKVLTAQLRELEEDGIVLRRIYPEVPPRVEYSLTARGTTLLPIIRMMYDWGKEHMMHYAPQ</sequence>
<evidence type="ECO:0000313" key="5">
    <source>
        <dbReference type="EMBL" id="AFC29721.1"/>
    </source>
</evidence>
<dbReference type="Proteomes" id="UP000007523">
    <property type="component" value="Chromosome"/>
</dbReference>
<dbReference type="PANTHER" id="PTHR33204">
    <property type="entry name" value="TRANSCRIPTIONAL REGULATOR, MARR FAMILY"/>
    <property type="match status" value="1"/>
</dbReference>
<dbReference type="AlphaFoldDB" id="H6NJP1"/>